<dbReference type="Proteomes" id="UP000319817">
    <property type="component" value="Chromosome"/>
</dbReference>
<dbReference type="InterPro" id="IPR056739">
    <property type="entry name" value="NfeD_membrane"/>
</dbReference>
<evidence type="ECO:0000256" key="4">
    <source>
        <dbReference type="SAM" id="MobiDB-lite"/>
    </source>
</evidence>
<sequence length="526" mass="56200">MKRHSLLRIIGIVALLLAGVIATAPAFLNAQDPAETQVAPKPSQDVAEGDAKDGEAKPRPTNRRAVIIELHEDINPLSGALLKRKFQEAVDSDVDVIILDIHSPGGFTSVTFEMMDMILDAKDVETVAYIEKDAISGAALISLACDRIIMLPGARMGDAGEIVMGEDGAFRYTPAKSRSVVAQKARDTAEATGRPVTLAEKMSDKDMIVFEATHKVDGRVRYISDKEWKTLKDADQWNKGKPIREAGKEMFFTVNGRRAVELGMANQTIQSRDELADALGVQSPIPIKKRTWVDTLVLVLNSGFVTFLLLVIGMIALVIELGAPGMGVGGLLAILCFGLFFWSRFLGGTAGWLEVMLFAIGLAFIAAEIFVIPGFGVAGVSGLALTLGSLVMASRRVLLPTSSEDLASLGMDAFTVLGAFLGFLVALMLLANYIGEIPGLSRLTLKPQVALSGAAAVDIDSEEMLPGWQRVETGDVGETLSALRPSGKMQFGDHVVDVVTEGDFVDPGVSVKVIGKQGSRVVVRPV</sequence>
<dbReference type="SUPFAM" id="SSF52096">
    <property type="entry name" value="ClpP/crotonase"/>
    <property type="match status" value="1"/>
</dbReference>
<evidence type="ECO:0000256" key="2">
    <source>
        <dbReference type="ARBA" id="ARBA00022989"/>
    </source>
</evidence>
<dbReference type="Pfam" id="PF25145">
    <property type="entry name" value="NfeD1b_N"/>
    <property type="match status" value="1"/>
</dbReference>
<dbReference type="PANTHER" id="PTHR33507">
    <property type="entry name" value="INNER MEMBRANE PROTEIN YBBJ"/>
    <property type="match status" value="1"/>
</dbReference>
<feature type="transmembrane region" description="Helical" evidence="5">
    <location>
        <begin position="296"/>
        <end position="319"/>
    </location>
</feature>
<feature type="domain" description="NfeD-like C-terminal" evidence="6">
    <location>
        <begin position="474"/>
        <end position="525"/>
    </location>
</feature>
<feature type="region of interest" description="Disordered" evidence="4">
    <location>
        <begin position="34"/>
        <end position="58"/>
    </location>
</feature>
<keyword evidence="2 5" id="KW-1133">Transmembrane helix</keyword>
<dbReference type="CDD" id="cd07021">
    <property type="entry name" value="Clp_protease_NfeD_like"/>
    <property type="match status" value="1"/>
</dbReference>
<feature type="transmembrane region" description="Helical" evidence="5">
    <location>
        <begin position="413"/>
        <end position="434"/>
    </location>
</feature>
<evidence type="ECO:0000313" key="10">
    <source>
        <dbReference type="Proteomes" id="UP000319817"/>
    </source>
</evidence>
<dbReference type="PANTHER" id="PTHR33507:SF3">
    <property type="entry name" value="INNER MEMBRANE PROTEIN YBBJ"/>
    <property type="match status" value="1"/>
</dbReference>
<keyword evidence="3 5" id="KW-0472">Membrane</keyword>
<dbReference type="Pfam" id="PF24961">
    <property type="entry name" value="NfeD_membrane"/>
    <property type="match status" value="1"/>
</dbReference>
<protein>
    <recommendedName>
        <fullName evidence="11">NfeD-like C-terminal domain-containing protein</fullName>
    </recommendedName>
</protein>
<feature type="transmembrane region" description="Helical" evidence="5">
    <location>
        <begin position="349"/>
        <end position="367"/>
    </location>
</feature>
<evidence type="ECO:0000256" key="3">
    <source>
        <dbReference type="ARBA" id="ARBA00023136"/>
    </source>
</evidence>
<dbReference type="AlphaFoldDB" id="A0A517NNF9"/>
<dbReference type="OrthoDB" id="284354at2"/>
<dbReference type="InterPro" id="IPR029045">
    <property type="entry name" value="ClpP/crotonase-like_dom_sf"/>
</dbReference>
<feature type="domain" description="NfeD integral membrane" evidence="7">
    <location>
        <begin position="305"/>
        <end position="429"/>
    </location>
</feature>
<dbReference type="RefSeq" id="WP_145416172.1">
    <property type="nucleotide sequence ID" value="NZ_CP036526.1"/>
</dbReference>
<dbReference type="InterPro" id="IPR052165">
    <property type="entry name" value="Membrane_assoc_protease"/>
</dbReference>
<evidence type="ECO:0000313" key="9">
    <source>
        <dbReference type="EMBL" id="QDT08667.1"/>
    </source>
</evidence>
<name>A0A517NNF9_9BACT</name>
<dbReference type="EMBL" id="CP036526">
    <property type="protein sequence ID" value="QDT08667.1"/>
    <property type="molecule type" value="Genomic_DNA"/>
</dbReference>
<dbReference type="GO" id="GO:0005886">
    <property type="term" value="C:plasma membrane"/>
    <property type="evidence" value="ECO:0007669"/>
    <property type="project" value="TreeGrafter"/>
</dbReference>
<evidence type="ECO:0000259" key="6">
    <source>
        <dbReference type="Pfam" id="PF01957"/>
    </source>
</evidence>
<evidence type="ECO:0000259" key="7">
    <source>
        <dbReference type="Pfam" id="PF24961"/>
    </source>
</evidence>
<feature type="transmembrane region" description="Helical" evidence="5">
    <location>
        <begin position="326"/>
        <end position="343"/>
    </location>
</feature>
<evidence type="ECO:0008006" key="11">
    <source>
        <dbReference type="Google" id="ProtNLM"/>
    </source>
</evidence>
<feature type="compositionally biased region" description="Basic and acidic residues" evidence="4">
    <location>
        <begin position="49"/>
        <end position="58"/>
    </location>
</feature>
<keyword evidence="1 5" id="KW-0812">Transmembrane</keyword>
<keyword evidence="10" id="KW-1185">Reference proteome</keyword>
<organism evidence="9 10">
    <name type="scientific">Stieleria marina</name>
    <dbReference type="NCBI Taxonomy" id="1930275"/>
    <lineage>
        <taxon>Bacteria</taxon>
        <taxon>Pseudomonadati</taxon>
        <taxon>Planctomycetota</taxon>
        <taxon>Planctomycetia</taxon>
        <taxon>Pirellulales</taxon>
        <taxon>Pirellulaceae</taxon>
        <taxon>Stieleria</taxon>
    </lineage>
</organism>
<accession>A0A517NNF9</accession>
<reference evidence="9 10" key="1">
    <citation type="submission" date="2019-02" db="EMBL/GenBank/DDBJ databases">
        <title>Deep-cultivation of Planctomycetes and their phenomic and genomic characterization uncovers novel biology.</title>
        <authorList>
            <person name="Wiegand S."/>
            <person name="Jogler M."/>
            <person name="Boedeker C."/>
            <person name="Pinto D."/>
            <person name="Vollmers J."/>
            <person name="Rivas-Marin E."/>
            <person name="Kohn T."/>
            <person name="Peeters S.H."/>
            <person name="Heuer A."/>
            <person name="Rast P."/>
            <person name="Oberbeckmann S."/>
            <person name="Bunk B."/>
            <person name="Jeske O."/>
            <person name="Meyerdierks A."/>
            <person name="Storesund J.E."/>
            <person name="Kallscheuer N."/>
            <person name="Luecker S."/>
            <person name="Lage O.M."/>
            <person name="Pohl T."/>
            <person name="Merkel B.J."/>
            <person name="Hornburger P."/>
            <person name="Mueller R.-W."/>
            <person name="Bruemmer F."/>
            <person name="Labrenz M."/>
            <person name="Spormann A.M."/>
            <person name="Op den Camp H."/>
            <person name="Overmann J."/>
            <person name="Amann R."/>
            <person name="Jetten M.S.M."/>
            <person name="Mascher T."/>
            <person name="Medema M.H."/>
            <person name="Devos D.P."/>
            <person name="Kaster A.-K."/>
            <person name="Ovreas L."/>
            <person name="Rohde M."/>
            <person name="Galperin M.Y."/>
            <person name="Jogler C."/>
        </authorList>
    </citation>
    <scope>NUCLEOTIDE SEQUENCE [LARGE SCALE GENOMIC DNA]</scope>
    <source>
        <strain evidence="9 10">K23_9</strain>
    </source>
</reference>
<evidence type="ECO:0000256" key="1">
    <source>
        <dbReference type="ARBA" id="ARBA00022692"/>
    </source>
</evidence>
<evidence type="ECO:0000259" key="8">
    <source>
        <dbReference type="Pfam" id="PF25145"/>
    </source>
</evidence>
<dbReference type="InterPro" id="IPR002810">
    <property type="entry name" value="NfeD-like_C"/>
</dbReference>
<feature type="domain" description="NfeD1b N-terminal" evidence="8">
    <location>
        <begin position="67"/>
        <end position="214"/>
    </location>
</feature>
<evidence type="ECO:0000256" key="5">
    <source>
        <dbReference type="SAM" id="Phobius"/>
    </source>
</evidence>
<gene>
    <name evidence="9" type="ORF">K239x_06070</name>
</gene>
<dbReference type="Gene3D" id="3.90.226.10">
    <property type="entry name" value="2-enoyl-CoA Hydratase, Chain A, domain 1"/>
    <property type="match status" value="1"/>
</dbReference>
<dbReference type="Pfam" id="PF01957">
    <property type="entry name" value="NfeD"/>
    <property type="match status" value="1"/>
</dbReference>
<proteinExistence type="predicted"/>
<dbReference type="InterPro" id="IPR056738">
    <property type="entry name" value="NfeD1b_N"/>
</dbReference>